<dbReference type="Gene3D" id="3.20.20.210">
    <property type="match status" value="2"/>
</dbReference>
<evidence type="ECO:0000256" key="4">
    <source>
        <dbReference type="ARBA" id="ARBA00009553"/>
    </source>
</evidence>
<dbReference type="UniPathway" id="UPA00051">
    <property type="reaction ID" value="UER00082"/>
</dbReference>
<feature type="region of interest" description="Disordered" evidence="14">
    <location>
        <begin position="224"/>
        <end position="339"/>
    </location>
</feature>
<dbReference type="FunFam" id="3.20.20.210:FF:000003">
    <property type="entry name" value="5-methyltetrahydropteroyltriglutamate--homocysteine methyltransferase"/>
    <property type="match status" value="1"/>
</dbReference>
<dbReference type="FunFam" id="3.20.20.210:FF:000002">
    <property type="entry name" value="5-methyltetrahydropteroyltriglutamate--homocysteine methyltransferase"/>
    <property type="match status" value="1"/>
</dbReference>
<keyword evidence="9" id="KW-0479">Metal-binding</keyword>
<evidence type="ECO:0000256" key="8">
    <source>
        <dbReference type="ARBA" id="ARBA00022679"/>
    </source>
</evidence>
<evidence type="ECO:0000256" key="12">
    <source>
        <dbReference type="ARBA" id="ARBA00030765"/>
    </source>
</evidence>
<evidence type="ECO:0000256" key="6">
    <source>
        <dbReference type="ARBA" id="ARBA00022603"/>
    </source>
</evidence>
<sequence>MFFGIGALLWDMVRPFREFLNAMWLDILVDPAVDDDGSFQPIRPLGEGGFMDFSDFAQRLVLMWWWFDFTVLVWWVPCFMHVAPEWSEYANMFYIYCREFTLWQRFYEVFFVFRKRDTIQPVEFWGTILLQLSLQHYRLGITYSWEGVGRILHDYKYVWALWKSYQPVHNGMTHWDWIYQMLHLASIYGWFWINCRRGGLRKSYSDAGRLELYMHLIGATVDDVETDDPASSDLDSDEDSGEETNPASRNRSNTRLDGATDDDWETNDWETDDQTSSDQDSDEETSHNGRDFGPPAAPPSREVPANQTTHATIPPNHTDTHSFKTPSHPSSSNPDSLSSVIPSLQFSLTASPIMVLSAILGFPRMGVNRDLKKATEAYWGGKLAQVDLLAEAKRLRLAHWKIQKDAGVDVIPSNDFALYDHVLSHIQDFGAVPERYSNAGLDRVDEYFAMGRGHQKDGVDVPSLEMVKWFDSNYHYVKPTLQDNQTFKLTDKPKAVAEFIEAKDAGIHTRPVLVGPVSFLTLAKADRNQTVDPIDLLEQLVPVYVDLLTKLKEAGADTVQIDEPVLVFDLPQKSKAAFKPTYEKFASLGDKIPKLVFTTYFGDIVHNLEAIPKDVYAVHVDLVRNPEQLDTVIAALGDRTLLSAGVVDGRNIWKTNLKRAIEIVEAAIQKLGKDRVIVATSSSLLHTPHTLASEKKLDPEVADWFAFACEKTVEVATIAKAVTEGPASVREQLEANAKSMQARATSSRTNDPKVKERQAAIKPADYNRKNEFSIRIAQQEKKLNLPLFPTTTIGSFPQTKEIRIQRNKFTKGEITAAEYEKFIEQEIAENVKIQEELGLDVLVHGEPERNDMVQFFGERLSGYTFTTHAWVQSYGSRCVRPPIIVGDISRPAPMTVKESKYAVEVSKKPMKGMLTGPVTCLRWSFPRDDVHQSVQAEQLALALRDEVIDLEKAGIDVIQVDEPALREGLPLRAGKEREAYLDWAVKAFRLSTTGVEDATQIHSHFCYSEFQDFFHAIAALDADVLSIENSKSDAKLLKVFIDSEYPRQIGPGVYDIHSPRVPSEQEIKDRIEEMLAYLKPEQLWINPDCGLKTRQWKETKEALTNMVNAAMYFRTKYAK</sequence>
<comment type="cofactor">
    <cofactor evidence="1">
        <name>Zn(2+)</name>
        <dbReference type="ChEBI" id="CHEBI:29105"/>
    </cofactor>
</comment>
<accession>A0A420XYM0</accession>
<comment type="similarity">
    <text evidence="4">Belongs to the vitamin-B12 independent methionine synthase family.</text>
</comment>
<feature type="compositionally biased region" description="Polar residues" evidence="14">
    <location>
        <begin position="243"/>
        <end position="255"/>
    </location>
</feature>
<dbReference type="Pfam" id="PF08267">
    <property type="entry name" value="Meth_synt_1"/>
    <property type="match status" value="1"/>
</dbReference>
<feature type="compositionally biased region" description="Acidic residues" evidence="14">
    <location>
        <begin position="224"/>
        <end position="242"/>
    </location>
</feature>
<dbReference type="GO" id="GO:0032259">
    <property type="term" value="P:methylation"/>
    <property type="evidence" value="ECO:0007669"/>
    <property type="project" value="UniProtKB-KW"/>
</dbReference>
<dbReference type="OrthoDB" id="1053771at2759"/>
<proteinExistence type="inferred from homology"/>
<evidence type="ECO:0000259" key="15">
    <source>
        <dbReference type="Pfam" id="PF01717"/>
    </source>
</evidence>
<feature type="compositionally biased region" description="Polar residues" evidence="14">
    <location>
        <begin position="305"/>
        <end position="317"/>
    </location>
</feature>
<dbReference type="EMBL" id="QVQW01000092">
    <property type="protein sequence ID" value="RKU40762.1"/>
    <property type="molecule type" value="Genomic_DNA"/>
</dbReference>
<dbReference type="Proteomes" id="UP000275385">
    <property type="component" value="Unassembled WGS sequence"/>
</dbReference>
<dbReference type="InterPro" id="IPR006276">
    <property type="entry name" value="Cobalamin-indep_Met_synthase"/>
</dbReference>
<evidence type="ECO:0000313" key="18">
    <source>
        <dbReference type="Proteomes" id="UP000275385"/>
    </source>
</evidence>
<evidence type="ECO:0000259" key="16">
    <source>
        <dbReference type="Pfam" id="PF08267"/>
    </source>
</evidence>
<dbReference type="NCBIfam" id="NF003556">
    <property type="entry name" value="PRK05222.1"/>
    <property type="match status" value="1"/>
</dbReference>
<name>A0A420XYM0_9PEZI</name>
<feature type="compositionally biased region" description="Acidic residues" evidence="14">
    <location>
        <begin position="259"/>
        <end position="283"/>
    </location>
</feature>
<evidence type="ECO:0000256" key="14">
    <source>
        <dbReference type="SAM" id="MobiDB-lite"/>
    </source>
</evidence>
<dbReference type="GO" id="GO:0071265">
    <property type="term" value="P:L-methionine biosynthetic process"/>
    <property type="evidence" value="ECO:0007669"/>
    <property type="project" value="UniProtKB-ARBA"/>
</dbReference>
<dbReference type="STRING" id="177199.A0A420XYM0"/>
<evidence type="ECO:0000256" key="1">
    <source>
        <dbReference type="ARBA" id="ARBA00001947"/>
    </source>
</evidence>
<evidence type="ECO:0000256" key="9">
    <source>
        <dbReference type="ARBA" id="ARBA00022723"/>
    </source>
</evidence>
<dbReference type="InterPro" id="IPR002629">
    <property type="entry name" value="Met_Synth_C/arc"/>
</dbReference>
<dbReference type="AlphaFoldDB" id="A0A420XYM0"/>
<evidence type="ECO:0000256" key="2">
    <source>
        <dbReference type="ARBA" id="ARBA00002777"/>
    </source>
</evidence>
<keyword evidence="11" id="KW-0486">Methionine biosynthesis</keyword>
<dbReference type="HAMAP" id="MF_00172">
    <property type="entry name" value="Meth_synth"/>
    <property type="match status" value="1"/>
</dbReference>
<dbReference type="Pfam" id="PF01717">
    <property type="entry name" value="Meth_synt_2"/>
    <property type="match status" value="1"/>
</dbReference>
<evidence type="ECO:0000256" key="13">
    <source>
        <dbReference type="ARBA" id="ARBA00031314"/>
    </source>
</evidence>
<dbReference type="NCBIfam" id="TIGR01371">
    <property type="entry name" value="met_syn_B12ind"/>
    <property type="match status" value="1"/>
</dbReference>
<keyword evidence="6 17" id="KW-0489">Methyltransferase</keyword>
<keyword evidence="8 17" id="KW-0808">Transferase</keyword>
<comment type="function">
    <text evidence="2">Catalyzes the transfer of a methyl group from 5-methyltetrahydrofolate to homocysteine resulting in methionine formation.</text>
</comment>
<dbReference type="CDD" id="cd03311">
    <property type="entry name" value="CIMS_C_terminal_like"/>
    <property type="match status" value="1"/>
</dbReference>
<evidence type="ECO:0000256" key="11">
    <source>
        <dbReference type="ARBA" id="ARBA00023167"/>
    </source>
</evidence>
<dbReference type="EC" id="2.1.1.14" evidence="5"/>
<feature type="compositionally biased region" description="Polar residues" evidence="14">
    <location>
        <begin position="738"/>
        <end position="749"/>
    </location>
</feature>
<keyword evidence="18" id="KW-1185">Reference proteome</keyword>
<evidence type="ECO:0000256" key="5">
    <source>
        <dbReference type="ARBA" id="ARBA00012034"/>
    </source>
</evidence>
<dbReference type="GO" id="GO:0008270">
    <property type="term" value="F:zinc ion binding"/>
    <property type="evidence" value="ECO:0007669"/>
    <property type="project" value="InterPro"/>
</dbReference>
<evidence type="ECO:0000256" key="3">
    <source>
        <dbReference type="ARBA" id="ARBA00004681"/>
    </source>
</evidence>
<dbReference type="GO" id="GO:0003871">
    <property type="term" value="F:5-methyltetrahydropteroyltriglutamate-homocysteine S-methyltransferase activity"/>
    <property type="evidence" value="ECO:0007669"/>
    <property type="project" value="UniProtKB-EC"/>
</dbReference>
<protein>
    <recommendedName>
        <fullName evidence="5">5-methyltetrahydropteroyltriglutamate--homocysteine S-methyltransferase</fullName>
        <ecNumber evidence="5">2.1.1.14</ecNumber>
    </recommendedName>
    <alternativeName>
        <fullName evidence="13">Cobalamin-independent methionine synthase</fullName>
    </alternativeName>
    <alternativeName>
        <fullName evidence="12">Methionine synthase, vitamin-B12 independent isozyme</fullName>
    </alternativeName>
</protein>
<dbReference type="SUPFAM" id="SSF51726">
    <property type="entry name" value="UROD/MetE-like"/>
    <property type="match status" value="2"/>
</dbReference>
<evidence type="ECO:0000313" key="17">
    <source>
        <dbReference type="EMBL" id="RKU40762.1"/>
    </source>
</evidence>
<keyword evidence="7" id="KW-0028">Amino-acid biosynthesis</keyword>
<feature type="domain" description="Cobalamin-independent methionine synthase MetE C-terminal/archaeal" evidence="15">
    <location>
        <begin position="788"/>
        <end position="1110"/>
    </location>
</feature>
<keyword evidence="10" id="KW-0862">Zinc</keyword>
<evidence type="ECO:0000256" key="7">
    <source>
        <dbReference type="ARBA" id="ARBA00022605"/>
    </source>
</evidence>
<gene>
    <name evidence="17" type="primary">MET6</name>
    <name evidence="17" type="ORF">DL546_001509</name>
</gene>
<dbReference type="PANTHER" id="PTHR30519">
    <property type="entry name" value="5-METHYLTETRAHYDROPTEROYLTRIGLUTAMATE--HOMOCYSTEINE METHYLTRANSFERASE"/>
    <property type="match status" value="1"/>
</dbReference>
<dbReference type="CDD" id="cd03312">
    <property type="entry name" value="CIMS_N_terminal_like"/>
    <property type="match status" value="1"/>
</dbReference>
<evidence type="ECO:0000256" key="10">
    <source>
        <dbReference type="ARBA" id="ARBA00022833"/>
    </source>
</evidence>
<reference evidence="17 18" key="1">
    <citation type="submission" date="2018-08" db="EMBL/GenBank/DDBJ databases">
        <title>Draft genome of the lignicolous fungus Coniochaeta pulveracea.</title>
        <authorList>
            <person name="Borstlap C.J."/>
            <person name="De Witt R.N."/>
            <person name="Botha A."/>
            <person name="Volschenk H."/>
        </authorList>
    </citation>
    <scope>NUCLEOTIDE SEQUENCE [LARGE SCALE GENOMIC DNA]</scope>
    <source>
        <strain evidence="17 18">CAB683</strain>
    </source>
</reference>
<dbReference type="InterPro" id="IPR013215">
    <property type="entry name" value="Cbl-indep_Met_Synth_N"/>
</dbReference>
<organism evidence="17 18">
    <name type="scientific">Coniochaeta pulveracea</name>
    <dbReference type="NCBI Taxonomy" id="177199"/>
    <lineage>
        <taxon>Eukaryota</taxon>
        <taxon>Fungi</taxon>
        <taxon>Dikarya</taxon>
        <taxon>Ascomycota</taxon>
        <taxon>Pezizomycotina</taxon>
        <taxon>Sordariomycetes</taxon>
        <taxon>Sordariomycetidae</taxon>
        <taxon>Coniochaetales</taxon>
        <taxon>Coniochaetaceae</taxon>
        <taxon>Coniochaeta</taxon>
    </lineage>
</organism>
<feature type="compositionally biased region" description="Low complexity" evidence="14">
    <location>
        <begin position="326"/>
        <end position="339"/>
    </location>
</feature>
<comment type="pathway">
    <text evidence="3">Amino-acid biosynthesis; L-methionine biosynthesis via de novo pathway; L-methionine from L-homocysteine (MetE route): step 1/1.</text>
</comment>
<feature type="domain" description="Cobalamin-independent methionine synthase MetE N-terminal" evidence="16">
    <location>
        <begin position="357"/>
        <end position="669"/>
    </location>
</feature>
<feature type="region of interest" description="Disordered" evidence="14">
    <location>
        <begin position="736"/>
        <end position="755"/>
    </location>
</feature>
<dbReference type="InterPro" id="IPR038071">
    <property type="entry name" value="UROD/MetE-like_sf"/>
</dbReference>
<comment type="caution">
    <text evidence="17">The sequence shown here is derived from an EMBL/GenBank/DDBJ whole genome shotgun (WGS) entry which is preliminary data.</text>
</comment>